<sequence length="360" mass="39592">MKHIILLITFFSLTQGCQDGVDFCEEHYSKDKDYYCSHEFLKINCKKFCGLCVVTTPSPKGDCVDLNVKCPIWAGVCYTSWYVKTNCKKSCGFCPGVTNPPVTNPPLSRCGRPQVAMTRVIGGKDANAHSWPWQIGLHRNGGFMCGGSIINSQWVVTAAHCVNGMSLLTTNFTVKLGDHDRRINEGEQIIKVSKAVVHYSYENSRESKFDNDIALLQLEQPIKFGRNVQPVCLPSQGDAPKVGSKCYITGWGKIGHQGGSHTILQQLGLTVQSKETCAKHNSKIGKITDRMICAANFDTTKNQSGCHGDSGGPFVCQNSNGSWTLHGAVSWGSPKCDTKDAISVFARVGQFRDWIEKTIQ</sequence>
<dbReference type="Gene3D" id="2.40.10.10">
    <property type="entry name" value="Trypsin-like serine proteases"/>
    <property type="match status" value="1"/>
</dbReference>
<dbReference type="PROSITE" id="PS51257">
    <property type="entry name" value="PROKAR_LIPOPROTEIN"/>
    <property type="match status" value="1"/>
</dbReference>
<keyword evidence="12" id="KW-1185">Reference proteome</keyword>
<evidence type="ECO:0000313" key="11">
    <source>
        <dbReference type="EnsemblMetazoa" id="CLYHEMP019626.1"/>
    </source>
</evidence>
<keyword evidence="3 7" id="KW-0378">Hydrolase</keyword>
<dbReference type="CDD" id="cd00190">
    <property type="entry name" value="Tryp_SPc"/>
    <property type="match status" value="1"/>
</dbReference>
<protein>
    <submittedName>
        <fullName evidence="11">Uncharacterized protein</fullName>
    </submittedName>
</protein>
<dbReference type="RefSeq" id="XP_066927262.1">
    <property type="nucleotide sequence ID" value="XM_067071161.1"/>
</dbReference>
<dbReference type="EnsemblMetazoa" id="CLYHEMT019626.1">
    <property type="protein sequence ID" value="CLYHEMP019626.1"/>
    <property type="gene ID" value="CLYHEMG019626"/>
</dbReference>
<dbReference type="InterPro" id="IPR009003">
    <property type="entry name" value="Peptidase_S1_PA"/>
</dbReference>
<evidence type="ECO:0000259" key="10">
    <source>
        <dbReference type="PROSITE" id="PS51670"/>
    </source>
</evidence>
<dbReference type="SUPFAM" id="SSF50494">
    <property type="entry name" value="Trypsin-like serine proteases"/>
    <property type="match status" value="1"/>
</dbReference>
<keyword evidence="2 8" id="KW-0732">Signal</keyword>
<keyword evidence="1 7" id="KW-0645">Protease</keyword>
<evidence type="ECO:0000256" key="7">
    <source>
        <dbReference type="RuleBase" id="RU363034"/>
    </source>
</evidence>
<dbReference type="InterPro" id="IPR001254">
    <property type="entry name" value="Trypsin_dom"/>
</dbReference>
<dbReference type="PROSITE" id="PS00135">
    <property type="entry name" value="TRYPSIN_SER"/>
    <property type="match status" value="1"/>
</dbReference>
<proteinExistence type="predicted"/>
<organism evidence="11 12">
    <name type="scientific">Clytia hemisphaerica</name>
    <dbReference type="NCBI Taxonomy" id="252671"/>
    <lineage>
        <taxon>Eukaryota</taxon>
        <taxon>Metazoa</taxon>
        <taxon>Cnidaria</taxon>
        <taxon>Hydrozoa</taxon>
        <taxon>Hydroidolina</taxon>
        <taxon>Leptothecata</taxon>
        <taxon>Obeliida</taxon>
        <taxon>Clytiidae</taxon>
        <taxon>Clytia</taxon>
    </lineage>
</organism>
<dbReference type="InterPro" id="IPR033116">
    <property type="entry name" value="TRYPSIN_SER"/>
</dbReference>
<dbReference type="FunFam" id="2.40.10.10:FF:000120">
    <property type="entry name" value="Putative serine protease"/>
    <property type="match status" value="1"/>
</dbReference>
<feature type="domain" description="Peptidase S1" evidence="9">
    <location>
        <begin position="120"/>
        <end position="360"/>
    </location>
</feature>
<name>A0A7M5X9E1_9CNID</name>
<dbReference type="GeneID" id="136814740"/>
<comment type="caution">
    <text evidence="6">Lacks conserved residue(s) required for the propagation of feature annotation.</text>
</comment>
<evidence type="ECO:0000256" key="2">
    <source>
        <dbReference type="ARBA" id="ARBA00022729"/>
    </source>
</evidence>
<dbReference type="OrthoDB" id="5918597at2759"/>
<dbReference type="GO" id="GO:0004252">
    <property type="term" value="F:serine-type endopeptidase activity"/>
    <property type="evidence" value="ECO:0007669"/>
    <property type="project" value="InterPro"/>
</dbReference>
<dbReference type="SMART" id="SM00254">
    <property type="entry name" value="ShKT"/>
    <property type="match status" value="2"/>
</dbReference>
<dbReference type="PROSITE" id="PS51670">
    <property type="entry name" value="SHKT"/>
    <property type="match status" value="1"/>
</dbReference>
<dbReference type="PANTHER" id="PTHR24252:SF7">
    <property type="entry name" value="HYALIN"/>
    <property type="match status" value="1"/>
</dbReference>
<evidence type="ECO:0000256" key="8">
    <source>
        <dbReference type="SAM" id="SignalP"/>
    </source>
</evidence>
<feature type="domain" description="ShKT" evidence="10">
    <location>
        <begin position="63"/>
        <end position="94"/>
    </location>
</feature>
<evidence type="ECO:0000313" key="12">
    <source>
        <dbReference type="Proteomes" id="UP000594262"/>
    </source>
</evidence>
<dbReference type="PROSITE" id="PS00134">
    <property type="entry name" value="TRYPSIN_HIS"/>
    <property type="match status" value="1"/>
</dbReference>
<dbReference type="PRINTS" id="PR00722">
    <property type="entry name" value="CHYMOTRYPSIN"/>
</dbReference>
<feature type="signal peptide" evidence="8">
    <location>
        <begin position="1"/>
        <end position="16"/>
    </location>
</feature>
<evidence type="ECO:0000256" key="4">
    <source>
        <dbReference type="ARBA" id="ARBA00022825"/>
    </source>
</evidence>
<evidence type="ECO:0000256" key="6">
    <source>
        <dbReference type="PROSITE-ProRule" id="PRU01005"/>
    </source>
</evidence>
<feature type="chain" id="PRO_5029871777" evidence="8">
    <location>
        <begin position="17"/>
        <end position="360"/>
    </location>
</feature>
<accession>A0A7M5X9E1</accession>
<dbReference type="PANTHER" id="PTHR24252">
    <property type="entry name" value="ACROSIN-RELATED"/>
    <property type="match status" value="1"/>
</dbReference>
<evidence type="ECO:0000256" key="3">
    <source>
        <dbReference type="ARBA" id="ARBA00022801"/>
    </source>
</evidence>
<dbReference type="AlphaFoldDB" id="A0A7M5X9E1"/>
<dbReference type="InterPro" id="IPR003582">
    <property type="entry name" value="ShKT_dom"/>
</dbReference>
<dbReference type="PROSITE" id="PS50240">
    <property type="entry name" value="TRYPSIN_DOM"/>
    <property type="match status" value="1"/>
</dbReference>
<dbReference type="Pfam" id="PF00089">
    <property type="entry name" value="Trypsin"/>
    <property type="match status" value="1"/>
</dbReference>
<dbReference type="SMART" id="SM00020">
    <property type="entry name" value="Tryp_SPc"/>
    <property type="match status" value="1"/>
</dbReference>
<reference evidence="11" key="1">
    <citation type="submission" date="2021-01" db="UniProtKB">
        <authorList>
            <consortium name="EnsemblMetazoa"/>
        </authorList>
    </citation>
    <scope>IDENTIFICATION</scope>
</reference>
<keyword evidence="5" id="KW-1015">Disulfide bond</keyword>
<dbReference type="InterPro" id="IPR043504">
    <property type="entry name" value="Peptidase_S1_PA_chymotrypsin"/>
</dbReference>
<dbReference type="Pfam" id="PF01549">
    <property type="entry name" value="ShK"/>
    <property type="match status" value="1"/>
</dbReference>
<dbReference type="GO" id="GO:0006508">
    <property type="term" value="P:proteolysis"/>
    <property type="evidence" value="ECO:0007669"/>
    <property type="project" value="UniProtKB-KW"/>
</dbReference>
<keyword evidence="4 7" id="KW-0720">Serine protease</keyword>
<evidence type="ECO:0000259" key="9">
    <source>
        <dbReference type="PROSITE" id="PS50240"/>
    </source>
</evidence>
<evidence type="ECO:0000256" key="1">
    <source>
        <dbReference type="ARBA" id="ARBA00022670"/>
    </source>
</evidence>
<dbReference type="InterPro" id="IPR018114">
    <property type="entry name" value="TRYPSIN_HIS"/>
</dbReference>
<dbReference type="Proteomes" id="UP000594262">
    <property type="component" value="Unplaced"/>
</dbReference>
<dbReference type="InterPro" id="IPR001314">
    <property type="entry name" value="Peptidase_S1A"/>
</dbReference>
<evidence type="ECO:0000256" key="5">
    <source>
        <dbReference type="ARBA" id="ARBA00023157"/>
    </source>
</evidence>